<feature type="transmembrane region" description="Helical" evidence="1">
    <location>
        <begin position="131"/>
        <end position="154"/>
    </location>
</feature>
<dbReference type="EMBL" id="HBUE01245806">
    <property type="protein sequence ID" value="CAG6552032.1"/>
    <property type="molecule type" value="Transcribed_RNA"/>
</dbReference>
<accession>A0A8D8F956</accession>
<keyword evidence="1" id="KW-1133">Transmembrane helix</keyword>
<organism evidence="2">
    <name type="scientific">Culex pipiens</name>
    <name type="common">House mosquito</name>
    <dbReference type="NCBI Taxonomy" id="7175"/>
    <lineage>
        <taxon>Eukaryota</taxon>
        <taxon>Metazoa</taxon>
        <taxon>Ecdysozoa</taxon>
        <taxon>Arthropoda</taxon>
        <taxon>Hexapoda</taxon>
        <taxon>Insecta</taxon>
        <taxon>Pterygota</taxon>
        <taxon>Neoptera</taxon>
        <taxon>Endopterygota</taxon>
        <taxon>Diptera</taxon>
        <taxon>Nematocera</taxon>
        <taxon>Culicoidea</taxon>
        <taxon>Culicidae</taxon>
        <taxon>Culicinae</taxon>
        <taxon>Culicini</taxon>
        <taxon>Culex</taxon>
        <taxon>Culex</taxon>
    </lineage>
</organism>
<sequence>MAAAAVEFMISSSNWASSSVSESNRLVDEKRRSVGSFTWSLKYTSIRLKNGHSRRFGSSDILMALYSCSRLFHFLMIFEIGKGTLSSRSTTAHAYLDAFRLPVKSGDSSARSRIRVFTLSASQQYLIDWQFCVGVAGVELPMLLLLLLLLLWLLPLMMLPFPFPIGPPPFWVTIIPPPLLTIPTTPPILFPILLTIVLPPEFIDRDIPGSHTHQFAHGSSLHSTTLS</sequence>
<evidence type="ECO:0000256" key="1">
    <source>
        <dbReference type="SAM" id="Phobius"/>
    </source>
</evidence>
<reference evidence="2" key="1">
    <citation type="submission" date="2021-05" db="EMBL/GenBank/DDBJ databases">
        <authorList>
            <person name="Alioto T."/>
            <person name="Alioto T."/>
            <person name="Gomez Garrido J."/>
        </authorList>
    </citation>
    <scope>NUCLEOTIDE SEQUENCE</scope>
</reference>
<dbReference type="EMBL" id="HBUE01352908">
    <property type="protein sequence ID" value="CAG6604331.1"/>
    <property type="molecule type" value="Transcribed_RNA"/>
</dbReference>
<dbReference type="EMBL" id="HBUE01046954">
    <property type="protein sequence ID" value="CAG6463001.1"/>
    <property type="molecule type" value="Transcribed_RNA"/>
</dbReference>
<name>A0A8D8F956_CULPI</name>
<dbReference type="AlphaFoldDB" id="A0A8D8F956"/>
<keyword evidence="1" id="KW-0472">Membrane</keyword>
<dbReference type="EMBL" id="HBUE01046956">
    <property type="protein sequence ID" value="CAG6463003.1"/>
    <property type="molecule type" value="Transcribed_RNA"/>
</dbReference>
<dbReference type="EMBL" id="HBUE01046957">
    <property type="protein sequence ID" value="CAG6463004.1"/>
    <property type="molecule type" value="Transcribed_RNA"/>
</dbReference>
<keyword evidence="1" id="KW-0812">Transmembrane</keyword>
<proteinExistence type="predicted"/>
<protein>
    <submittedName>
        <fullName evidence="2">(northern house mosquito) hypothetical protein</fullName>
    </submittedName>
</protein>
<dbReference type="EMBL" id="HBUE01046955">
    <property type="protein sequence ID" value="CAG6463002.1"/>
    <property type="molecule type" value="Transcribed_RNA"/>
</dbReference>
<evidence type="ECO:0000313" key="2">
    <source>
        <dbReference type="EMBL" id="CAG6463001.1"/>
    </source>
</evidence>